<evidence type="ECO:0000313" key="3">
    <source>
        <dbReference type="Proteomes" id="UP000290092"/>
    </source>
</evidence>
<accession>A0AAX2AHX3</accession>
<evidence type="ECO:0000259" key="1">
    <source>
        <dbReference type="Pfam" id="PF01738"/>
    </source>
</evidence>
<sequence>MKELKKTIKKYENFEDTYKKGFIGIPKNFFNNNEALILTIEEFKEKFSDLKITKNYPTLFYMHGSAGFSYGKEYCKAIIEEGFIFFAPNSYELKNRPTYKTPTKIRNYEEVHKVRVAEVFYNINRLKEFSFINIENIFLMGSSEGALAAAKYKGKEFKGRVVVAYACENGYYSRDFKIGAKKKDPFLNIIGTHDQYFSKYSKYEEKKVNGHCAMALLEYKNAKVVLLPKTKHNVIENPYTIYEVVNFLKFWTNM</sequence>
<proteinExistence type="predicted"/>
<dbReference type="SUPFAM" id="SSF53474">
    <property type="entry name" value="alpha/beta-Hydrolases"/>
    <property type="match status" value="1"/>
</dbReference>
<dbReference type="Pfam" id="PF01738">
    <property type="entry name" value="DLH"/>
    <property type="match status" value="1"/>
</dbReference>
<feature type="domain" description="Dienelactone hydrolase" evidence="1">
    <location>
        <begin position="71"/>
        <end position="217"/>
    </location>
</feature>
<name>A0AAX2AHX3_9BACT</name>
<evidence type="ECO:0000313" key="2">
    <source>
        <dbReference type="EMBL" id="RXK15957.1"/>
    </source>
</evidence>
<dbReference type="GO" id="GO:0016787">
    <property type="term" value="F:hydrolase activity"/>
    <property type="evidence" value="ECO:0007669"/>
    <property type="project" value="InterPro"/>
</dbReference>
<protein>
    <recommendedName>
        <fullName evidence="1">Dienelactone hydrolase domain-containing protein</fullName>
    </recommendedName>
</protein>
<organism evidence="2 3">
    <name type="scientific">Malaciobacter mytili LMG 24559</name>
    <dbReference type="NCBI Taxonomy" id="1032238"/>
    <lineage>
        <taxon>Bacteria</taxon>
        <taxon>Pseudomonadati</taxon>
        <taxon>Campylobacterota</taxon>
        <taxon>Epsilonproteobacteria</taxon>
        <taxon>Campylobacterales</taxon>
        <taxon>Arcobacteraceae</taxon>
        <taxon>Malaciobacter</taxon>
    </lineage>
</organism>
<dbReference type="AlphaFoldDB" id="A0AAX2AHX3"/>
<dbReference type="RefSeq" id="WP_162919507.1">
    <property type="nucleotide sequence ID" value="NZ_CP031219.1"/>
</dbReference>
<gene>
    <name evidence="2" type="ORF">CP985_06230</name>
</gene>
<keyword evidence="3" id="KW-1185">Reference proteome</keyword>
<dbReference type="InterPro" id="IPR029058">
    <property type="entry name" value="AB_hydrolase_fold"/>
</dbReference>
<reference evidence="2 3" key="1">
    <citation type="submission" date="2017-09" db="EMBL/GenBank/DDBJ databases">
        <title>Genomics of the genus Arcobacter.</title>
        <authorList>
            <person name="Perez-Cataluna A."/>
            <person name="Figueras M.J."/>
            <person name="Salas-Masso N."/>
        </authorList>
    </citation>
    <scope>NUCLEOTIDE SEQUENCE [LARGE SCALE GENOMIC DNA]</scope>
    <source>
        <strain evidence="2 3">CECT 7386</strain>
    </source>
</reference>
<dbReference type="Gene3D" id="3.40.50.1820">
    <property type="entry name" value="alpha/beta hydrolase"/>
    <property type="match status" value="1"/>
</dbReference>
<comment type="caution">
    <text evidence="2">The sequence shown here is derived from an EMBL/GenBank/DDBJ whole genome shotgun (WGS) entry which is preliminary data.</text>
</comment>
<dbReference type="KEGG" id="amyt:AMYT_2407"/>
<dbReference type="EMBL" id="NXID01000017">
    <property type="protein sequence ID" value="RXK15957.1"/>
    <property type="molecule type" value="Genomic_DNA"/>
</dbReference>
<dbReference type="Proteomes" id="UP000290092">
    <property type="component" value="Unassembled WGS sequence"/>
</dbReference>
<dbReference type="InterPro" id="IPR002925">
    <property type="entry name" value="Dienelactn_hydro"/>
</dbReference>